<dbReference type="OrthoDB" id="277294at2"/>
<dbReference type="AlphaFoldDB" id="A0A377GNH5"/>
<dbReference type="SMART" id="SM01236">
    <property type="entry name" value="Haem_oxygenase_2"/>
    <property type="match status" value="1"/>
</dbReference>
<dbReference type="Proteomes" id="UP000186808">
    <property type="component" value="Unassembled WGS sequence"/>
</dbReference>
<reference evidence="2 4" key="1">
    <citation type="submission" date="2017-01" db="EMBL/GenBank/DDBJ databases">
        <authorList>
            <person name="Varghese N."/>
            <person name="Submissions S."/>
        </authorList>
    </citation>
    <scope>NUCLEOTIDE SEQUENCE [LARGE SCALE GENOMIC DNA]</scope>
    <source>
        <strain evidence="2 4">ATCC 33342</strain>
    </source>
</reference>
<dbReference type="InterPro" id="IPR016084">
    <property type="entry name" value="Haem_Oase-like_multi-hlx"/>
</dbReference>
<evidence type="ECO:0000313" key="4">
    <source>
        <dbReference type="Proteomes" id="UP000186808"/>
    </source>
</evidence>
<sequence length="308" mass="36548">MNSLKNEYYIRTQKEKDFQNYNGKELKKIHLFMNEIYHQILFGDKPVDNKIFHEFKKYESSWMANEKNYFLTKYDCNVIVKDESLVIDMLQKHEVFNHPIFDYLMHDASLEELKKFAYSESIMNLEFFDYLALAVIGVSDQTKVEIMANLWDEAGQGRVEKFHTVLFQNFLNDLGITYDRKQILESLSWEGVAGINLFNYFSIYPFNKTKYFGMLAATEMLDPPHYNKLIKGIMRIFGSHNIDHSYYTEHELVDIGHASGWLNHVVIPELLLKPYKTQDFWLGFYMRLDSTKKYYDQLLNSLIMKKAA</sequence>
<dbReference type="Gene3D" id="1.20.910.10">
    <property type="entry name" value="Heme oxygenase-like"/>
    <property type="match status" value="1"/>
</dbReference>
<keyword evidence="4" id="KW-1185">Reference proteome</keyword>
<dbReference type="EMBL" id="UGGV01000001">
    <property type="protein sequence ID" value="STO26360.1"/>
    <property type="molecule type" value="Genomic_DNA"/>
</dbReference>
<dbReference type="EMBL" id="FTNL01000006">
    <property type="protein sequence ID" value="SIR06045.1"/>
    <property type="molecule type" value="Genomic_DNA"/>
</dbReference>
<evidence type="ECO:0000256" key="1">
    <source>
        <dbReference type="ARBA" id="ARBA00023002"/>
    </source>
</evidence>
<dbReference type="PANTHER" id="PTHR40279:SF3">
    <property type="entry name" value="4-AMINOBENZOATE SYNTHASE"/>
    <property type="match status" value="1"/>
</dbReference>
<evidence type="ECO:0000313" key="5">
    <source>
        <dbReference type="Proteomes" id="UP000254374"/>
    </source>
</evidence>
<dbReference type="RefSeq" id="WP_058469353.1">
    <property type="nucleotide sequence ID" value="NZ_CAAAIX010000004.1"/>
</dbReference>
<gene>
    <name evidence="3" type="ORF">NCTC11401_03217</name>
    <name evidence="2" type="ORF">SAMN05421777_10619</name>
</gene>
<dbReference type="STRING" id="464.Lgor_3038"/>
<protein>
    <submittedName>
        <fullName evidence="2">Iron-containing redox enzyme</fullName>
    </submittedName>
</protein>
<dbReference type="PANTHER" id="PTHR40279">
    <property type="entry name" value="PQQC-LIKE PROTEIN"/>
    <property type="match status" value="1"/>
</dbReference>
<proteinExistence type="predicted"/>
<organism evidence="3 5">
    <name type="scientific">Fluoribacter gormanii</name>
    <dbReference type="NCBI Taxonomy" id="464"/>
    <lineage>
        <taxon>Bacteria</taxon>
        <taxon>Pseudomonadati</taxon>
        <taxon>Pseudomonadota</taxon>
        <taxon>Gammaproteobacteria</taxon>
        <taxon>Legionellales</taxon>
        <taxon>Legionellaceae</taxon>
        <taxon>Fluoribacter</taxon>
    </lineage>
</organism>
<dbReference type="GO" id="GO:0016491">
    <property type="term" value="F:oxidoreductase activity"/>
    <property type="evidence" value="ECO:0007669"/>
    <property type="project" value="UniProtKB-KW"/>
</dbReference>
<evidence type="ECO:0000313" key="2">
    <source>
        <dbReference type="EMBL" id="SIR06045.1"/>
    </source>
</evidence>
<accession>A0A377GNH5</accession>
<name>A0A377GNH5_9GAMM</name>
<evidence type="ECO:0000313" key="3">
    <source>
        <dbReference type="EMBL" id="STO26360.1"/>
    </source>
</evidence>
<reference evidence="3 5" key="2">
    <citation type="submission" date="2018-06" db="EMBL/GenBank/DDBJ databases">
        <authorList>
            <consortium name="Pathogen Informatics"/>
            <person name="Doyle S."/>
        </authorList>
    </citation>
    <scope>NUCLEOTIDE SEQUENCE [LARGE SCALE GENOMIC DNA]</scope>
    <source>
        <strain evidence="3 5">NCTC11401</strain>
    </source>
</reference>
<dbReference type="Pfam" id="PF14518">
    <property type="entry name" value="Haem_oxygenas_2"/>
    <property type="match status" value="1"/>
</dbReference>
<dbReference type="Proteomes" id="UP000254374">
    <property type="component" value="Unassembled WGS sequence"/>
</dbReference>
<keyword evidence="1" id="KW-0560">Oxidoreductase</keyword>
<dbReference type="InterPro" id="IPR039068">
    <property type="entry name" value="PqqC-like"/>
</dbReference>
<dbReference type="SUPFAM" id="SSF48613">
    <property type="entry name" value="Heme oxygenase-like"/>
    <property type="match status" value="1"/>
</dbReference>